<accession>A0ACC1BNP9</accession>
<name>A0ACC1BNP9_9ROSI</name>
<dbReference type="EMBL" id="CM047900">
    <property type="protein sequence ID" value="KAJ0100493.1"/>
    <property type="molecule type" value="Genomic_DNA"/>
</dbReference>
<sequence>MNDSKNNLHPSKNVTMITRCSMKCNPGIDLPLKYQSLTPPFTDGSMAFLVLDGTMAPYHIHRDEIASRDEYLMAHGTFVCGKSGGGVAEEFNCERDIDISIGTLSKAAGCHGGFIACSKRWKQFIQSRGRSFIFSTSASILIAAAAHVLPLDVSSNDRELNSYSKLSEEKALLASRHLLESGFHVTTIRRPTVPSYSCRLRVTLTAVHTTDDIKKLTTALSRHINLEDIPNNSSNVYSKL</sequence>
<gene>
    <name evidence="1" type="ORF">Patl1_20639</name>
</gene>
<proteinExistence type="predicted"/>
<dbReference type="Proteomes" id="UP001164250">
    <property type="component" value="Chromosome 4"/>
</dbReference>
<comment type="caution">
    <text evidence="1">The sequence shown here is derived from an EMBL/GenBank/DDBJ whole genome shotgun (WGS) entry which is preliminary data.</text>
</comment>
<evidence type="ECO:0000313" key="2">
    <source>
        <dbReference type="Proteomes" id="UP001164250"/>
    </source>
</evidence>
<reference evidence="2" key="1">
    <citation type="journal article" date="2023" name="G3 (Bethesda)">
        <title>Genome assembly and association tests identify interacting loci associated with vigor, precocity, and sex in interspecific pistachio rootstocks.</title>
        <authorList>
            <person name="Palmer W."/>
            <person name="Jacygrad E."/>
            <person name="Sagayaradj S."/>
            <person name="Cavanaugh K."/>
            <person name="Han R."/>
            <person name="Bertier L."/>
            <person name="Beede B."/>
            <person name="Kafkas S."/>
            <person name="Golino D."/>
            <person name="Preece J."/>
            <person name="Michelmore R."/>
        </authorList>
    </citation>
    <scope>NUCLEOTIDE SEQUENCE [LARGE SCALE GENOMIC DNA]</scope>
</reference>
<protein>
    <submittedName>
        <fullName evidence="1">Uncharacterized protein</fullName>
    </submittedName>
</protein>
<evidence type="ECO:0000313" key="1">
    <source>
        <dbReference type="EMBL" id="KAJ0100493.1"/>
    </source>
</evidence>
<keyword evidence="2" id="KW-1185">Reference proteome</keyword>
<organism evidence="1 2">
    <name type="scientific">Pistacia atlantica</name>
    <dbReference type="NCBI Taxonomy" id="434234"/>
    <lineage>
        <taxon>Eukaryota</taxon>
        <taxon>Viridiplantae</taxon>
        <taxon>Streptophyta</taxon>
        <taxon>Embryophyta</taxon>
        <taxon>Tracheophyta</taxon>
        <taxon>Spermatophyta</taxon>
        <taxon>Magnoliopsida</taxon>
        <taxon>eudicotyledons</taxon>
        <taxon>Gunneridae</taxon>
        <taxon>Pentapetalae</taxon>
        <taxon>rosids</taxon>
        <taxon>malvids</taxon>
        <taxon>Sapindales</taxon>
        <taxon>Anacardiaceae</taxon>
        <taxon>Pistacia</taxon>
    </lineage>
</organism>